<evidence type="ECO:0000313" key="4">
    <source>
        <dbReference type="EMBL" id="KKY26052.1"/>
    </source>
</evidence>
<dbReference type="SUPFAM" id="SSF49764">
    <property type="entry name" value="HSP20-like chaperones"/>
    <property type="match status" value="1"/>
</dbReference>
<gene>
    <name evidence="4" type="ORF">UCDDS831_g01562</name>
</gene>
<dbReference type="CDD" id="cd06465">
    <property type="entry name" value="p23_hB-ind1_like"/>
    <property type="match status" value="1"/>
</dbReference>
<dbReference type="InterPro" id="IPR007052">
    <property type="entry name" value="CS_dom"/>
</dbReference>
<dbReference type="GO" id="GO:0005634">
    <property type="term" value="C:nucleus"/>
    <property type="evidence" value="ECO:0007669"/>
    <property type="project" value="TreeGrafter"/>
</dbReference>
<feature type="compositionally biased region" description="Acidic residues" evidence="2">
    <location>
        <begin position="204"/>
        <end position="213"/>
    </location>
</feature>
<dbReference type="GO" id="GO:0005829">
    <property type="term" value="C:cytosol"/>
    <property type="evidence" value="ECO:0007669"/>
    <property type="project" value="TreeGrafter"/>
</dbReference>
<dbReference type="Proteomes" id="UP000034182">
    <property type="component" value="Unassembled WGS sequence"/>
</dbReference>
<comment type="similarity">
    <text evidence="1">Belongs to the p23/wos2 family.</text>
</comment>
<protein>
    <submittedName>
        <fullName evidence="4">Putative hsp20-like chaperone</fullName>
    </submittedName>
</protein>
<evidence type="ECO:0000256" key="2">
    <source>
        <dbReference type="SAM" id="MobiDB-lite"/>
    </source>
</evidence>
<evidence type="ECO:0000259" key="3">
    <source>
        <dbReference type="PROSITE" id="PS51203"/>
    </source>
</evidence>
<evidence type="ECO:0000313" key="5">
    <source>
        <dbReference type="Proteomes" id="UP000034182"/>
    </source>
</evidence>
<dbReference type="GO" id="GO:0006457">
    <property type="term" value="P:protein folding"/>
    <property type="evidence" value="ECO:0007669"/>
    <property type="project" value="TreeGrafter"/>
</dbReference>
<feature type="compositionally biased region" description="Basic and acidic residues" evidence="2">
    <location>
        <begin position="255"/>
        <end position="274"/>
    </location>
</feature>
<dbReference type="GO" id="GO:0051879">
    <property type="term" value="F:Hsp90 protein binding"/>
    <property type="evidence" value="ECO:0007669"/>
    <property type="project" value="InterPro"/>
</dbReference>
<reference evidence="4 5" key="1">
    <citation type="submission" date="2015-03" db="EMBL/GenBank/DDBJ databases">
        <authorList>
            <person name="Morales-Cruz A."/>
            <person name="Amrine K.C."/>
            <person name="Cantu D."/>
        </authorList>
    </citation>
    <scope>NUCLEOTIDE SEQUENCE [LARGE SCALE GENOMIC DNA]</scope>
    <source>
        <strain evidence="4">DS831</strain>
    </source>
</reference>
<dbReference type="GO" id="GO:0051131">
    <property type="term" value="P:chaperone-mediated protein complex assembly"/>
    <property type="evidence" value="ECO:0007669"/>
    <property type="project" value="TreeGrafter"/>
</dbReference>
<evidence type="ECO:0000256" key="1">
    <source>
        <dbReference type="ARBA" id="ARBA00025733"/>
    </source>
</evidence>
<reference evidence="4 5" key="2">
    <citation type="submission" date="2015-05" db="EMBL/GenBank/DDBJ databases">
        <title>Distinctive expansion of gene families associated with plant cell wall degradation and secondary metabolism in the genomes of grapevine trunk pathogens.</title>
        <authorList>
            <person name="Lawrence D.P."/>
            <person name="Travadon R."/>
            <person name="Rolshausen P.E."/>
            <person name="Baumgartner K."/>
        </authorList>
    </citation>
    <scope>NUCLEOTIDE SEQUENCE [LARGE SCALE GENOMIC DNA]</scope>
    <source>
        <strain evidence="4">DS831</strain>
    </source>
</reference>
<accession>A0A0G2ETJ4</accession>
<organism evidence="4 5">
    <name type="scientific">Diplodia seriata</name>
    <dbReference type="NCBI Taxonomy" id="420778"/>
    <lineage>
        <taxon>Eukaryota</taxon>
        <taxon>Fungi</taxon>
        <taxon>Dikarya</taxon>
        <taxon>Ascomycota</taxon>
        <taxon>Pezizomycotina</taxon>
        <taxon>Dothideomycetes</taxon>
        <taxon>Dothideomycetes incertae sedis</taxon>
        <taxon>Botryosphaeriales</taxon>
        <taxon>Botryosphaeriaceae</taxon>
        <taxon>Diplodia</taxon>
    </lineage>
</organism>
<dbReference type="Gene3D" id="2.60.40.790">
    <property type="match status" value="1"/>
</dbReference>
<dbReference type="AlphaFoldDB" id="A0A0G2ETJ4"/>
<dbReference type="GO" id="GO:0051087">
    <property type="term" value="F:protein-folding chaperone binding"/>
    <property type="evidence" value="ECO:0007669"/>
    <property type="project" value="TreeGrafter"/>
</dbReference>
<dbReference type="InterPro" id="IPR045250">
    <property type="entry name" value="p23-like"/>
</dbReference>
<comment type="caution">
    <text evidence="4">The sequence shown here is derived from an EMBL/GenBank/DDBJ whole genome shotgun (WGS) entry which is preliminary data.</text>
</comment>
<proteinExistence type="inferred from homology"/>
<name>A0A0G2ETJ4_9PEZI</name>
<dbReference type="EMBL" id="LAQI01000033">
    <property type="protein sequence ID" value="KKY26052.1"/>
    <property type="molecule type" value="Genomic_DNA"/>
</dbReference>
<dbReference type="PANTHER" id="PTHR22932:SF1">
    <property type="entry name" value="CO-CHAPERONE PROTEIN DAF-41"/>
    <property type="match status" value="1"/>
</dbReference>
<dbReference type="InterPro" id="IPR008978">
    <property type="entry name" value="HSP20-like_chaperone"/>
</dbReference>
<dbReference type="PANTHER" id="PTHR22932">
    <property type="entry name" value="TELOMERASE-BINDING PROTEIN P23 HSP90 CO-CHAPERONE"/>
    <property type="match status" value="1"/>
</dbReference>
<sequence length="274" mass="30237">MAMRITPEVLWAQRSCYSPDSNYVVLTIAIPDVPKDSLKLTLQERKVILDAHSDLKDTHYHLELNLHDDTYPNETEIKHTDRQLELKLFKAEPDYWWPALLSDADVPSYVKQDFGRWVNRDAQDGEPDPYEELIADMDRREFQAMADTALASLPGSEHIVTYTERQSGAYRASGASGQLDNEGVDSDDEDDEEISDNATPGLGDDTDSDDEDSSSPPGGGSTNGHASSDGHSFHGDSAPQGKHSSRGNDPSTSGDTDKEHSRPSDKSHKLDPPV</sequence>
<feature type="domain" description="CS" evidence="3">
    <location>
        <begin position="4"/>
        <end position="101"/>
    </location>
</feature>
<dbReference type="PROSITE" id="PS51203">
    <property type="entry name" value="CS"/>
    <property type="match status" value="1"/>
</dbReference>
<feature type="compositionally biased region" description="Acidic residues" evidence="2">
    <location>
        <begin position="182"/>
        <end position="195"/>
    </location>
</feature>
<feature type="region of interest" description="Disordered" evidence="2">
    <location>
        <begin position="169"/>
        <end position="274"/>
    </location>
</feature>